<dbReference type="OrthoDB" id="10251234at2759"/>
<keyword evidence="6" id="KW-1185">Reference proteome</keyword>
<comment type="catalytic activity">
    <reaction evidence="2">
        <text>a 5'-end (N(7)-methyl 5'-triphosphoguanosine)-ribonucleoside in mRNA + S-adenosyl-L-methionine = a 5'-end (N(7)-methyl 5'-triphosphoguanosine)-(2'-O-methyl-ribonucleoside) in mRNA + S-adenosyl-L-homocysteine + H(+)</text>
        <dbReference type="Rhea" id="RHEA:67020"/>
        <dbReference type="Rhea" id="RHEA-COMP:17167"/>
        <dbReference type="Rhea" id="RHEA-COMP:17168"/>
        <dbReference type="ChEBI" id="CHEBI:15378"/>
        <dbReference type="ChEBI" id="CHEBI:57856"/>
        <dbReference type="ChEBI" id="CHEBI:59789"/>
        <dbReference type="ChEBI" id="CHEBI:156461"/>
        <dbReference type="ChEBI" id="CHEBI:167609"/>
        <dbReference type="EC" id="2.1.1.57"/>
    </reaction>
</comment>
<dbReference type="Gene3D" id="3.40.50.12760">
    <property type="match status" value="1"/>
</dbReference>
<evidence type="ECO:0000256" key="1">
    <source>
        <dbReference type="ARBA" id="ARBA00022664"/>
    </source>
</evidence>
<dbReference type="InterPro" id="IPR050851">
    <property type="entry name" value="mRNA_Cap_2O-Ribose_MeTrfase"/>
</dbReference>
<dbReference type="PANTHER" id="PTHR16121:SF0">
    <property type="entry name" value="CAP-SPECIFIC MRNA (NUCLEOSIDE-2'-O-)-METHYLTRANSFERASE 1"/>
    <property type="match status" value="1"/>
</dbReference>
<dbReference type="GO" id="GO:0006370">
    <property type="term" value="P:7-methylguanosine mRNA capping"/>
    <property type="evidence" value="ECO:0007669"/>
    <property type="project" value="UniProtKB-UniRule"/>
</dbReference>
<evidence type="ECO:0000259" key="4">
    <source>
        <dbReference type="PROSITE" id="PS51613"/>
    </source>
</evidence>
<dbReference type="Proteomes" id="UP000094527">
    <property type="component" value="Unassembled WGS sequence"/>
</dbReference>
<dbReference type="InterPro" id="IPR025816">
    <property type="entry name" value="RrmJ-type_MeTrfase"/>
</dbReference>
<proteinExistence type="predicted"/>
<sequence length="859" mass="96829">MRREGGSDSGSESSEEEVINFKRCKRSSKESSASSLVVDVPDAKVELVKSATAKPVSLLPSKVAESSKPDSTATRDNLLEFPVGRGFNRSWEDTIYETLTDGEKDESGDEIKFASCLENQTGRRDQLKLMGFGKGIRASQLRPEVSEMRLKQINKLLSDAGIVIDRTYVTQKQDISVEEEIEWLQADFAKPPYAYPTMADWRKVGPRKTGILGEIDFIDADLLQNLFVLKKCRNVLTAADRQQIRARCNPFEGVGKGPFISRGGLKLANLDAICSFALTQPSPDLKADNELLYFADVCGGPGGYTEYILFRRNWGAKGFGMSMKLDGLDFNVDCFNMANAESFEPFYGPAGDGNVYNHDNTNAFINLAFSCQDEELEEILHAQLYVSQCMLALALVKPGGIFVCKFFDTLTPFTVGLVYLMYCSFERVAIHKPNSSRPDNSERFLICKGKKSGTDGILTYLTACHFLFWSWTQEGSRETWKEDVVELVPSDVINRDSKFFDYMVETNSRIARKQIKALELMLVCAKDPLLEDSRKGWIAKKCLEYWKIPGTKNIPQRWFGVRKYFKHLLGSQSIEFLKSHDFVLTEQNLEAFIRSPFDWRMVVVEAESQDTNRGFYFAMGQNRLYRMDGEKWTRSNEKVDLSPGTLVYGEFVNEIHGKNASQPIQRALYIIDALILGGTNIATLHYMQRIQDCARFAQSMTKLTKPEWCVVRVKPAVRVENISDIFAKLGNQQVSGCSGAQLVSPVDIRNPSSPVIKPAGILFLKITKDPWTMALSRSANRKYYFNLATGVSSFNVPPEAISGFEYTMEHRLSWTWNKEVKTILATQNVLDETRTISTSPGVFNPQNLLRLVARSLQSN</sequence>
<evidence type="ECO:0000313" key="6">
    <source>
        <dbReference type="Proteomes" id="UP000094527"/>
    </source>
</evidence>
<keyword evidence="2" id="KW-0539">Nucleus</keyword>
<keyword evidence="2" id="KW-0949">S-adenosyl-L-methionine</keyword>
<dbReference type="EC" id="2.1.1.57" evidence="2"/>
<dbReference type="InterPro" id="IPR001202">
    <property type="entry name" value="WW_dom"/>
</dbReference>
<comment type="caution">
    <text evidence="5">The sequence shown here is derived from an EMBL/GenBank/DDBJ whole genome shotgun (WGS) entry which is preliminary data.</text>
</comment>
<keyword evidence="1 2" id="KW-0507">mRNA processing</keyword>
<gene>
    <name evidence="5" type="ORF">Ocin01_10256</name>
</gene>
<dbReference type="InterPro" id="IPR002877">
    <property type="entry name" value="RNA_MeTrfase_FtsJ_dom"/>
</dbReference>
<dbReference type="GO" id="GO:0005634">
    <property type="term" value="C:nucleus"/>
    <property type="evidence" value="ECO:0007669"/>
    <property type="project" value="UniProtKB-SubCell"/>
</dbReference>
<evidence type="ECO:0000256" key="2">
    <source>
        <dbReference type="RuleBase" id="RU368012"/>
    </source>
</evidence>
<organism evidence="5 6">
    <name type="scientific">Orchesella cincta</name>
    <name type="common">Springtail</name>
    <name type="synonym">Podura cincta</name>
    <dbReference type="NCBI Taxonomy" id="48709"/>
    <lineage>
        <taxon>Eukaryota</taxon>
        <taxon>Metazoa</taxon>
        <taxon>Ecdysozoa</taxon>
        <taxon>Arthropoda</taxon>
        <taxon>Hexapoda</taxon>
        <taxon>Collembola</taxon>
        <taxon>Entomobryomorpha</taxon>
        <taxon>Entomobryoidea</taxon>
        <taxon>Orchesellidae</taxon>
        <taxon>Orchesellinae</taxon>
        <taxon>Orchesella</taxon>
    </lineage>
</organism>
<keyword evidence="2" id="KW-0506">mRNA capping</keyword>
<dbReference type="EMBL" id="LJIJ01000541">
    <property type="protein sequence ID" value="ODM96422.1"/>
    <property type="molecule type" value="Genomic_DNA"/>
</dbReference>
<keyword evidence="2 5" id="KW-0808">Transferase</keyword>
<dbReference type="GO" id="GO:0004483">
    <property type="term" value="F:methyltransferase cap1 activity"/>
    <property type="evidence" value="ECO:0007669"/>
    <property type="project" value="UniProtKB-UniRule"/>
</dbReference>
<feature type="region of interest" description="Disordered" evidence="3">
    <location>
        <begin position="1"/>
        <end position="37"/>
    </location>
</feature>
<dbReference type="OMA" id="CTLFLCK"/>
<protein>
    <recommendedName>
        <fullName evidence="2">Cap-specific mRNA (nucleoside-2'-O-)-methyltransferase 1</fullName>
        <ecNumber evidence="2">2.1.1.57</ecNumber>
    </recommendedName>
    <alternativeName>
        <fullName evidence="2">Cap1 2'O-ribose methyltransferase 1</fullName>
    </alternativeName>
</protein>
<feature type="domain" description="RrmJ-type SAM-dependent 2'-O-MTase" evidence="4">
    <location>
        <begin position="258"/>
        <end position="451"/>
    </location>
</feature>
<dbReference type="GO" id="GO:0016556">
    <property type="term" value="P:mRNA modification"/>
    <property type="evidence" value="ECO:0007669"/>
    <property type="project" value="UniProtKB-UniRule"/>
</dbReference>
<dbReference type="PROSITE" id="PS01159">
    <property type="entry name" value="WW_DOMAIN_1"/>
    <property type="match status" value="1"/>
</dbReference>
<dbReference type="Pfam" id="PF01728">
    <property type="entry name" value="FtsJ"/>
    <property type="match status" value="1"/>
</dbReference>
<comment type="subcellular location">
    <subcellularLocation>
        <location evidence="2">Nucleus</location>
    </subcellularLocation>
</comment>
<name>A0A1D2MU14_ORCCI</name>
<dbReference type="PANTHER" id="PTHR16121">
    <property type="entry name" value="CAP-SPECIFIC MRNA (NUCLEOSIDE-2'-O-)-METHYLTRANSFERASE 1-RELATED"/>
    <property type="match status" value="1"/>
</dbReference>
<dbReference type="SUPFAM" id="SSF53335">
    <property type="entry name" value="S-adenosyl-L-methionine-dependent methyltransferases"/>
    <property type="match status" value="1"/>
</dbReference>
<comment type="function">
    <text evidence="2">S-adenosyl-L-methionine-dependent methyltransferase that mediates RNA cap1 2'-O-ribose methylation to the 5'-cap structure of RNAs. Methylates the ribose of the first nucleotide of a m(7)GpppG-capped mRNA to produce m(7)GpppNmp (cap1).</text>
</comment>
<dbReference type="GO" id="GO:0003676">
    <property type="term" value="F:nucleic acid binding"/>
    <property type="evidence" value="ECO:0007669"/>
    <property type="project" value="UniProtKB-UniRule"/>
</dbReference>
<dbReference type="PROSITE" id="PS51613">
    <property type="entry name" value="SAM_MT_RRMJ"/>
    <property type="match status" value="1"/>
</dbReference>
<dbReference type="InterPro" id="IPR029063">
    <property type="entry name" value="SAM-dependent_MTases_sf"/>
</dbReference>
<dbReference type="AlphaFoldDB" id="A0A1D2MU14"/>
<accession>A0A1D2MU14</accession>
<evidence type="ECO:0000256" key="3">
    <source>
        <dbReference type="SAM" id="MobiDB-lite"/>
    </source>
</evidence>
<keyword evidence="2 5" id="KW-0489">Methyltransferase</keyword>
<dbReference type="GO" id="GO:0005737">
    <property type="term" value="C:cytoplasm"/>
    <property type="evidence" value="ECO:0007669"/>
    <property type="project" value="TreeGrafter"/>
</dbReference>
<dbReference type="GO" id="GO:0032259">
    <property type="term" value="P:methylation"/>
    <property type="evidence" value="ECO:0007669"/>
    <property type="project" value="UniProtKB-KW"/>
</dbReference>
<reference evidence="5 6" key="1">
    <citation type="journal article" date="2016" name="Genome Biol. Evol.">
        <title>Gene Family Evolution Reflects Adaptation to Soil Environmental Stressors in the Genome of the Collembolan Orchesella cincta.</title>
        <authorList>
            <person name="Faddeeva-Vakhrusheva A."/>
            <person name="Derks M.F."/>
            <person name="Anvar S.Y."/>
            <person name="Agamennone V."/>
            <person name="Suring W."/>
            <person name="Smit S."/>
            <person name="van Straalen N.M."/>
            <person name="Roelofs D."/>
        </authorList>
    </citation>
    <scope>NUCLEOTIDE SEQUENCE [LARGE SCALE GENOMIC DNA]</scope>
    <source>
        <tissue evidence="5">Mixed pool</tissue>
    </source>
</reference>
<evidence type="ECO:0000313" key="5">
    <source>
        <dbReference type="EMBL" id="ODM96422.1"/>
    </source>
</evidence>